<protein>
    <submittedName>
        <fullName evidence="1">Uncharacterized protein</fullName>
    </submittedName>
</protein>
<evidence type="ECO:0000313" key="2">
    <source>
        <dbReference type="Proteomes" id="UP000177006"/>
    </source>
</evidence>
<dbReference type="AlphaFoldDB" id="A0A1F5E5F6"/>
<gene>
    <name evidence="1" type="ORF">A2160_05895</name>
</gene>
<evidence type="ECO:0000313" key="1">
    <source>
        <dbReference type="EMBL" id="OGD62550.1"/>
    </source>
</evidence>
<reference evidence="1 2" key="1">
    <citation type="journal article" date="2016" name="Nat. Commun.">
        <title>Thousands of microbial genomes shed light on interconnected biogeochemical processes in an aquifer system.</title>
        <authorList>
            <person name="Anantharaman K."/>
            <person name="Brown C.T."/>
            <person name="Hug L.A."/>
            <person name="Sharon I."/>
            <person name="Castelle C.J."/>
            <person name="Probst A.J."/>
            <person name="Thomas B.C."/>
            <person name="Singh A."/>
            <person name="Wilkins M.J."/>
            <person name="Karaoz U."/>
            <person name="Brodie E.L."/>
            <person name="Williams K.H."/>
            <person name="Hubbard S.S."/>
            <person name="Banfield J.F."/>
        </authorList>
    </citation>
    <scope>NUCLEOTIDE SEQUENCE [LARGE SCALE GENOMIC DNA]</scope>
</reference>
<accession>A0A1F5E5F6</accession>
<organism evidence="1 2">
    <name type="scientific">Candidatus Beckwithbacteria bacterium RBG_13_42_9</name>
    <dbReference type="NCBI Taxonomy" id="1797457"/>
    <lineage>
        <taxon>Bacteria</taxon>
        <taxon>Candidatus Beckwithiibacteriota</taxon>
    </lineage>
</organism>
<sequence>MVKKEGITDSEAFRGFRRDVFEQVDPGIGVFVIQPDLRFHHNVDALVVFPIINGNDANDLSQRLATMSGVSGVEIMVLPSGITLHPQIAG</sequence>
<proteinExistence type="predicted"/>
<comment type="caution">
    <text evidence="1">The sequence shown here is derived from an EMBL/GenBank/DDBJ whole genome shotgun (WGS) entry which is preliminary data.</text>
</comment>
<dbReference type="Proteomes" id="UP000177006">
    <property type="component" value="Unassembled WGS sequence"/>
</dbReference>
<name>A0A1F5E5F6_9BACT</name>
<dbReference type="STRING" id="1797457.A2160_05895"/>
<dbReference type="EMBL" id="MEZK01000020">
    <property type="protein sequence ID" value="OGD62550.1"/>
    <property type="molecule type" value="Genomic_DNA"/>
</dbReference>